<dbReference type="Pfam" id="PF22191">
    <property type="entry name" value="IBR_1"/>
    <property type="match status" value="1"/>
</dbReference>
<evidence type="ECO:0000256" key="6">
    <source>
        <dbReference type="ARBA" id="ARBA00022737"/>
    </source>
</evidence>
<dbReference type="InterPro" id="IPR031127">
    <property type="entry name" value="E3_UB_ligase_RBR"/>
</dbReference>
<keyword evidence="8" id="KW-0833">Ubl conjugation pathway</keyword>
<feature type="domain" description="RING-type" evidence="11">
    <location>
        <begin position="98"/>
        <end position="141"/>
    </location>
</feature>
<organism evidence="13 14">
    <name type="scientific">Cotesia congregata</name>
    <name type="common">Parasitoid wasp</name>
    <name type="synonym">Apanteles congregatus</name>
    <dbReference type="NCBI Taxonomy" id="51543"/>
    <lineage>
        <taxon>Eukaryota</taxon>
        <taxon>Metazoa</taxon>
        <taxon>Ecdysozoa</taxon>
        <taxon>Arthropoda</taxon>
        <taxon>Hexapoda</taxon>
        <taxon>Insecta</taxon>
        <taxon>Pterygota</taxon>
        <taxon>Neoptera</taxon>
        <taxon>Endopterygota</taxon>
        <taxon>Hymenoptera</taxon>
        <taxon>Apocrita</taxon>
        <taxon>Ichneumonoidea</taxon>
        <taxon>Braconidae</taxon>
        <taxon>Microgastrinae</taxon>
        <taxon>Cotesia</taxon>
    </lineage>
</organism>
<evidence type="ECO:0000313" key="13">
    <source>
        <dbReference type="EMBL" id="CAG5075920.1"/>
    </source>
</evidence>
<comment type="caution">
    <text evidence="13">The sequence shown here is derived from an EMBL/GenBank/DDBJ whole genome shotgun (WGS) entry which is preliminary data.</text>
</comment>
<reference evidence="13" key="1">
    <citation type="submission" date="2021-04" db="EMBL/GenBank/DDBJ databases">
        <authorList>
            <person name="Chebbi M.A.C M."/>
        </authorList>
    </citation>
    <scope>NUCLEOTIDE SEQUENCE</scope>
</reference>
<dbReference type="InterPro" id="IPR044066">
    <property type="entry name" value="TRIAD_supradom"/>
</dbReference>
<dbReference type="Pfam" id="PF19422">
    <property type="entry name" value="Ariadne"/>
    <property type="match status" value="1"/>
</dbReference>
<dbReference type="InterPro" id="IPR013083">
    <property type="entry name" value="Znf_RING/FYVE/PHD"/>
</dbReference>
<evidence type="ECO:0000256" key="2">
    <source>
        <dbReference type="ARBA" id="ARBA00005884"/>
    </source>
</evidence>
<dbReference type="EC" id="2.3.2.31" evidence="3"/>
<dbReference type="SMART" id="SM00647">
    <property type="entry name" value="IBR"/>
    <property type="match status" value="3"/>
</dbReference>
<dbReference type="PROSITE" id="PS51873">
    <property type="entry name" value="TRIAD"/>
    <property type="match status" value="2"/>
</dbReference>
<name>A0A8J2EDA5_COTCN</name>
<dbReference type="GO" id="GO:0016567">
    <property type="term" value="P:protein ubiquitination"/>
    <property type="evidence" value="ECO:0007669"/>
    <property type="project" value="InterPro"/>
</dbReference>
<evidence type="ECO:0000259" key="12">
    <source>
        <dbReference type="PROSITE" id="PS51873"/>
    </source>
</evidence>
<keyword evidence="9" id="KW-0862">Zinc</keyword>
<dbReference type="SUPFAM" id="SSF57850">
    <property type="entry name" value="RING/U-box"/>
    <property type="match status" value="5"/>
</dbReference>
<dbReference type="Gene3D" id="1.20.120.1750">
    <property type="match status" value="1"/>
</dbReference>
<feature type="non-terminal residue" evidence="13">
    <location>
        <position position="1"/>
    </location>
</feature>
<dbReference type="GO" id="GO:0008270">
    <property type="term" value="F:zinc ion binding"/>
    <property type="evidence" value="ECO:0007669"/>
    <property type="project" value="UniProtKB-KW"/>
</dbReference>
<accession>A0A8J2EDA5</accession>
<evidence type="ECO:0000256" key="9">
    <source>
        <dbReference type="ARBA" id="ARBA00022833"/>
    </source>
</evidence>
<keyword evidence="14" id="KW-1185">Reference proteome</keyword>
<evidence type="ECO:0000256" key="4">
    <source>
        <dbReference type="ARBA" id="ARBA00022679"/>
    </source>
</evidence>
<proteinExistence type="inferred from homology"/>
<evidence type="ECO:0000256" key="1">
    <source>
        <dbReference type="ARBA" id="ARBA00001798"/>
    </source>
</evidence>
<dbReference type="InterPro" id="IPR045840">
    <property type="entry name" value="Ariadne"/>
</dbReference>
<keyword evidence="4" id="KW-0808">Transferase</keyword>
<keyword evidence="5" id="KW-0479">Metal-binding</keyword>
<sequence length="684" mass="79541">MEVELEEFESEEKYRYEILKPEEIVTDMLKKITFITTILEVPKTTTRILLHHFKWNEKKLLEDYFSKDRAAIFKAAGLVDPLSVSKSKELPSDSTEFCEICLSPFPRSLMTGLECGHRFCGDCWAEYLSVKDYSDECKLDEYESASNSESDSEEEYPYEILDPEEIKIDMLKKIKFITRIFQGECLSISCPAHKCEILVDDVSAMALIKDSKVRSKYQCLITQGFVERNRLLKWCPAPDCNRAVKVQYVNFKPVKCTCGHRFCFKCSETWHAPISWDEEKLLDDYYSKDRASLFKAAGLVDPLSVSKSKKLPSDSTESCEICLSPFPRSLMTGLECGHRFCGDCWAEYLSVKVMSEGECLSISCPAHKCEILVDDISAMALIKDSKVRSKYQCLITQSFVECNRLLKWCPAPDCNRVVKVQEVEFKPVKCACGRRFCFKCSETWHAPILCDYLKKWVKTAAEDSATSHWLGINTKDCPKCNTAIEKNGGCNHMTCRKCKYEFCWICSVNWAHHNVNYSCNRFESAEAQNEQKTNRSKLNRILFYYDRYVNYKKSFEKDNDLCFIIGETITKFQTLGMSWMEVQFLTRALEALRQCRVTLMYSYPFAYYVESCNQMDIFVDNQRDLEIATEELAQYLERELQTDSVVEVKQKVRDKTAYCEDRRKVLLDHVHEGYDKDWWKDNLL</sequence>
<dbReference type="InterPro" id="IPR048962">
    <property type="entry name" value="ARIH1-like_UBL"/>
</dbReference>
<evidence type="ECO:0000256" key="7">
    <source>
        <dbReference type="ARBA" id="ARBA00022771"/>
    </source>
</evidence>
<dbReference type="CDD" id="cd16626">
    <property type="entry name" value="RING-HC_RBR_HHARI"/>
    <property type="match status" value="1"/>
</dbReference>
<dbReference type="AlphaFoldDB" id="A0A8J2EDA5"/>
<dbReference type="FunFam" id="3.30.40.10:FF:000019">
    <property type="entry name" value="RBR-type E3 ubiquitin transferase"/>
    <property type="match status" value="1"/>
</dbReference>
<dbReference type="Pfam" id="PF01485">
    <property type="entry name" value="IBR"/>
    <property type="match status" value="2"/>
</dbReference>
<evidence type="ECO:0000313" key="14">
    <source>
        <dbReference type="Proteomes" id="UP000786811"/>
    </source>
</evidence>
<dbReference type="Pfam" id="PF21235">
    <property type="entry name" value="UBA_ARI1"/>
    <property type="match status" value="1"/>
</dbReference>
<dbReference type="Pfam" id="PF00097">
    <property type="entry name" value="zf-C3HC4"/>
    <property type="match status" value="2"/>
</dbReference>
<keyword evidence="7 10" id="KW-0863">Zinc-finger</keyword>
<gene>
    <name evidence="13" type="ORF">HICCMSTLAB_LOCUS1928</name>
</gene>
<dbReference type="OrthoDB" id="10009520at2759"/>
<evidence type="ECO:0000259" key="11">
    <source>
        <dbReference type="PROSITE" id="PS50089"/>
    </source>
</evidence>
<dbReference type="PANTHER" id="PTHR11685">
    <property type="entry name" value="RBR FAMILY RING FINGER AND IBR DOMAIN-CONTAINING"/>
    <property type="match status" value="1"/>
</dbReference>
<dbReference type="SMART" id="SM00184">
    <property type="entry name" value="RING"/>
    <property type="match status" value="4"/>
</dbReference>
<feature type="domain" description="RING-type" evidence="12">
    <location>
        <begin position="94"/>
        <end position="312"/>
    </location>
</feature>
<evidence type="ECO:0000256" key="5">
    <source>
        <dbReference type="ARBA" id="ARBA00022723"/>
    </source>
</evidence>
<dbReference type="FunFam" id="1.20.120.1750:FF:000007">
    <property type="entry name" value="RBR-type E3 ubiquitin transferase"/>
    <property type="match status" value="1"/>
</dbReference>
<comment type="catalytic activity">
    <reaction evidence="1">
        <text>[E2 ubiquitin-conjugating enzyme]-S-ubiquitinyl-L-cysteine + [acceptor protein]-L-lysine = [E2 ubiquitin-conjugating enzyme]-L-cysteine + [acceptor protein]-N(6)-ubiquitinyl-L-lysine.</text>
        <dbReference type="EC" id="2.3.2.31"/>
    </reaction>
</comment>
<dbReference type="Proteomes" id="UP000786811">
    <property type="component" value="Unassembled WGS sequence"/>
</dbReference>
<dbReference type="PROSITE" id="PS50089">
    <property type="entry name" value="ZF_RING_2"/>
    <property type="match status" value="2"/>
</dbReference>
<dbReference type="Gene3D" id="3.30.40.10">
    <property type="entry name" value="Zinc/RING finger domain, C3HC4 (zinc finger)"/>
    <property type="match status" value="2"/>
</dbReference>
<keyword evidence="6" id="KW-0677">Repeat</keyword>
<dbReference type="InterPro" id="IPR002867">
    <property type="entry name" value="IBR_dom"/>
</dbReference>
<evidence type="ECO:0000256" key="10">
    <source>
        <dbReference type="PROSITE-ProRule" id="PRU00175"/>
    </source>
</evidence>
<dbReference type="GO" id="GO:0005634">
    <property type="term" value="C:nucleus"/>
    <property type="evidence" value="ECO:0007669"/>
    <property type="project" value="UniProtKB-ARBA"/>
</dbReference>
<dbReference type="GO" id="GO:0061630">
    <property type="term" value="F:ubiquitin protein ligase activity"/>
    <property type="evidence" value="ECO:0007669"/>
    <property type="project" value="UniProtKB-EC"/>
</dbReference>
<feature type="domain" description="RING-type" evidence="12">
    <location>
        <begin position="315"/>
        <end position="523"/>
    </location>
</feature>
<feature type="domain" description="RING-type" evidence="11">
    <location>
        <begin position="319"/>
        <end position="368"/>
    </location>
</feature>
<comment type="similarity">
    <text evidence="2">Belongs to the RBR family. Ariadne subfamily.</text>
</comment>
<dbReference type="InterPro" id="IPR001841">
    <property type="entry name" value="Znf_RING"/>
</dbReference>
<protein>
    <recommendedName>
        <fullName evidence="3">RBR-type E3 ubiquitin transferase</fullName>
        <ecNumber evidence="3">2.3.2.31</ecNumber>
    </recommendedName>
</protein>
<dbReference type="InterPro" id="IPR018957">
    <property type="entry name" value="Znf_C3HC4_RING-type"/>
</dbReference>
<dbReference type="EMBL" id="CAJNRD030001116">
    <property type="protein sequence ID" value="CAG5075920.1"/>
    <property type="molecule type" value="Genomic_DNA"/>
</dbReference>
<dbReference type="CDD" id="cd20343">
    <property type="entry name" value="BRcat_RBR_HHARI-like"/>
    <property type="match status" value="2"/>
</dbReference>
<evidence type="ECO:0000256" key="3">
    <source>
        <dbReference type="ARBA" id="ARBA00012251"/>
    </source>
</evidence>
<evidence type="ECO:0000256" key="8">
    <source>
        <dbReference type="ARBA" id="ARBA00022786"/>
    </source>
</evidence>